<feature type="non-terminal residue" evidence="1">
    <location>
        <position position="42"/>
    </location>
</feature>
<dbReference type="EMBL" id="BARS01026723">
    <property type="protein sequence ID" value="GAG03814.1"/>
    <property type="molecule type" value="Genomic_DNA"/>
</dbReference>
<dbReference type="InterPro" id="IPR036425">
    <property type="entry name" value="MoaB/Mog-like_dom_sf"/>
</dbReference>
<sequence length="42" mass="4495">MTIKVLEEMGGRIVFHRVRIGQGKAAALILLNGKTVFCLPGG</sequence>
<proteinExistence type="predicted"/>
<dbReference type="SUPFAM" id="SSF53218">
    <property type="entry name" value="Molybdenum cofactor biosynthesis proteins"/>
    <property type="match status" value="1"/>
</dbReference>
<dbReference type="Gene3D" id="3.40.980.10">
    <property type="entry name" value="MoaB/Mog-like domain"/>
    <property type="match status" value="1"/>
</dbReference>
<dbReference type="AlphaFoldDB" id="X0UDF6"/>
<comment type="caution">
    <text evidence="1">The sequence shown here is derived from an EMBL/GenBank/DDBJ whole genome shotgun (WGS) entry which is preliminary data.</text>
</comment>
<organism evidence="1">
    <name type="scientific">marine sediment metagenome</name>
    <dbReference type="NCBI Taxonomy" id="412755"/>
    <lineage>
        <taxon>unclassified sequences</taxon>
        <taxon>metagenomes</taxon>
        <taxon>ecological metagenomes</taxon>
    </lineage>
</organism>
<reference evidence="1" key="1">
    <citation type="journal article" date="2014" name="Front. Microbiol.">
        <title>High frequency of phylogenetically diverse reductive dehalogenase-homologous genes in deep subseafloor sedimentary metagenomes.</title>
        <authorList>
            <person name="Kawai M."/>
            <person name="Futagami T."/>
            <person name="Toyoda A."/>
            <person name="Takaki Y."/>
            <person name="Nishi S."/>
            <person name="Hori S."/>
            <person name="Arai W."/>
            <person name="Tsubouchi T."/>
            <person name="Morono Y."/>
            <person name="Uchiyama I."/>
            <person name="Ito T."/>
            <person name="Fujiyama A."/>
            <person name="Inagaki F."/>
            <person name="Takami H."/>
        </authorList>
    </citation>
    <scope>NUCLEOTIDE SEQUENCE</scope>
    <source>
        <strain evidence="1">Expedition CK06-06</strain>
    </source>
</reference>
<protein>
    <submittedName>
        <fullName evidence="1">Uncharacterized protein</fullName>
    </submittedName>
</protein>
<evidence type="ECO:0000313" key="1">
    <source>
        <dbReference type="EMBL" id="GAG03814.1"/>
    </source>
</evidence>
<gene>
    <name evidence="1" type="ORF">S01H1_42080</name>
</gene>
<accession>X0UDF6</accession>
<name>X0UDF6_9ZZZZ</name>